<name>A0ABX7F8I9_9RHOB</name>
<protein>
    <submittedName>
        <fullName evidence="2">DDE-type integrase/transposase/recombinase</fullName>
    </submittedName>
</protein>
<accession>A0ABX7F8I9</accession>
<feature type="domain" description="DDE" evidence="1">
    <location>
        <begin position="2"/>
        <end position="79"/>
    </location>
</feature>
<keyword evidence="3" id="KW-1185">Reference proteome</keyword>
<reference evidence="2 3" key="1">
    <citation type="submission" date="2019-12" db="EMBL/GenBank/DDBJ databases">
        <title>Complete Genome Sequence of a Quorum-Sensing Bacterium,Rhodobacteraceae bacterium C31, Isolated from a marine microalgae symbiotic bacteria.</title>
        <authorList>
            <person name="Zhang Y."/>
        </authorList>
    </citation>
    <scope>NUCLEOTIDE SEQUENCE [LARGE SCALE GENOMIC DNA]</scope>
    <source>
        <strain evidence="2 3">C31</strain>
    </source>
</reference>
<dbReference type="RefSeq" id="WP_023850491.1">
    <property type="nucleotide sequence ID" value="NZ_CP047166.1"/>
</dbReference>
<evidence type="ECO:0000313" key="2">
    <source>
        <dbReference type="EMBL" id="QRF66587.1"/>
    </source>
</evidence>
<dbReference type="Proteomes" id="UP000596387">
    <property type="component" value="Chromosome"/>
</dbReference>
<dbReference type="InterPro" id="IPR032874">
    <property type="entry name" value="DDE_dom"/>
</dbReference>
<sequence length="106" mass="12183">MTIVTDKAHSYGKVIGEWRARLDPYDAIRHVTRKHLNNRIEGDHAVLKHSLRPMRGLQGPSFAKAALKGIETFRAIRRGDFVRCDTGVMNEIRFVRNLFDDPQRAV</sequence>
<evidence type="ECO:0000259" key="1">
    <source>
        <dbReference type="Pfam" id="PF13610"/>
    </source>
</evidence>
<dbReference type="Pfam" id="PF13610">
    <property type="entry name" value="DDE_Tnp_IS240"/>
    <property type="match status" value="1"/>
</dbReference>
<evidence type="ECO:0000313" key="3">
    <source>
        <dbReference type="Proteomes" id="UP000596387"/>
    </source>
</evidence>
<dbReference type="EMBL" id="CP047166">
    <property type="protein sequence ID" value="QRF66587.1"/>
    <property type="molecule type" value="Genomic_DNA"/>
</dbReference>
<organism evidence="2 3">
    <name type="scientific">Ponticoccus alexandrii</name>
    <dbReference type="NCBI Taxonomy" id="1943633"/>
    <lineage>
        <taxon>Bacteria</taxon>
        <taxon>Pseudomonadati</taxon>
        <taxon>Pseudomonadota</taxon>
        <taxon>Alphaproteobacteria</taxon>
        <taxon>Rhodobacterales</taxon>
        <taxon>Roseobacteraceae</taxon>
        <taxon>Ponticoccus</taxon>
    </lineage>
</organism>
<gene>
    <name evidence="2" type="ORF">GQA70_09890</name>
</gene>
<proteinExistence type="predicted"/>